<dbReference type="EMBL" id="SRPR01000074">
    <property type="protein sequence ID" value="KAG5961956.1"/>
    <property type="molecule type" value="Genomic_DNA"/>
</dbReference>
<organism evidence="1 2">
    <name type="scientific">Claviceps arundinis</name>
    <dbReference type="NCBI Taxonomy" id="1623583"/>
    <lineage>
        <taxon>Eukaryota</taxon>
        <taxon>Fungi</taxon>
        <taxon>Dikarya</taxon>
        <taxon>Ascomycota</taxon>
        <taxon>Pezizomycotina</taxon>
        <taxon>Sordariomycetes</taxon>
        <taxon>Hypocreomycetidae</taxon>
        <taxon>Hypocreales</taxon>
        <taxon>Clavicipitaceae</taxon>
        <taxon>Claviceps</taxon>
    </lineage>
</organism>
<dbReference type="Proteomes" id="UP000742024">
    <property type="component" value="Unassembled WGS sequence"/>
</dbReference>
<protein>
    <submittedName>
        <fullName evidence="1">Uncharacterized protein</fullName>
    </submittedName>
</protein>
<keyword evidence="2" id="KW-1185">Reference proteome</keyword>
<reference evidence="1 2" key="1">
    <citation type="journal article" date="2020" name="bioRxiv">
        <title>Whole genome comparisons of ergot fungi reveals the divergence and evolution of species within the genus Claviceps are the result of varying mechanisms driving genome evolution and host range expansion.</title>
        <authorList>
            <person name="Wyka S.A."/>
            <person name="Mondo S.J."/>
            <person name="Liu M."/>
            <person name="Dettman J."/>
            <person name="Nalam V."/>
            <person name="Broders K.D."/>
        </authorList>
    </citation>
    <scope>NUCLEOTIDE SEQUENCE [LARGE SCALE GENOMIC DNA]</scope>
    <source>
        <strain evidence="1 2">LM583</strain>
    </source>
</reference>
<sequence length="59" mass="6211">MNTTLSKSEDQSEVKFCLDCLVIESVSKAALGLTLDSDAEVLTMTVLGPGADRAVVQPL</sequence>
<proteinExistence type="predicted"/>
<comment type="caution">
    <text evidence="1">The sequence shown here is derived from an EMBL/GenBank/DDBJ whole genome shotgun (WGS) entry which is preliminary data.</text>
</comment>
<evidence type="ECO:0000313" key="1">
    <source>
        <dbReference type="EMBL" id="KAG5961956.1"/>
    </source>
</evidence>
<name>A0ABQ7PJ65_9HYPO</name>
<gene>
    <name evidence="1" type="ORF">E4U57_007361</name>
</gene>
<evidence type="ECO:0000313" key="2">
    <source>
        <dbReference type="Proteomes" id="UP000742024"/>
    </source>
</evidence>
<accession>A0ABQ7PJ65</accession>